<organism evidence="1 2">
    <name type="scientific">Advenella kashmirensis</name>
    <dbReference type="NCBI Taxonomy" id="310575"/>
    <lineage>
        <taxon>Bacteria</taxon>
        <taxon>Pseudomonadati</taxon>
        <taxon>Pseudomonadota</taxon>
        <taxon>Betaproteobacteria</taxon>
        <taxon>Burkholderiales</taxon>
        <taxon>Alcaligenaceae</taxon>
    </lineage>
</organism>
<protein>
    <submittedName>
        <fullName evidence="1">Uncharacterized protein</fullName>
    </submittedName>
</protein>
<sequence length="276" mass="31876">MGSRPEGGSLSQRGDFINYVAIYHPKYNPTLITPETYKDWNHYDVYQDLLSFEEDLCAFVDVIIIFLEGVGAVGEFGAFLKTHDTSKKLIIVIHEDYWEENSFIRLGLVLNLENRYKNATFSVPGTLGKEDVFQIIEEVELRLSKQPKTEALDLANTRHILLTIADFVELIQVARLTDISNFLEALGATLSLKRLHQLMFVLERLEVLKFRRSGNESFYTFLHTGESYVEYSLIDKRLERARIKSQLFEQTVADRRRKAAYERFKVPNIGVEKNVA</sequence>
<reference evidence="1 2" key="1">
    <citation type="journal article" date="2018" name="Nat. Biotechnol.">
        <title>A standardized bacterial taxonomy based on genome phylogeny substantially revises the tree of life.</title>
        <authorList>
            <person name="Parks D.H."/>
            <person name="Chuvochina M."/>
            <person name="Waite D.W."/>
            <person name="Rinke C."/>
            <person name="Skarshewski A."/>
            <person name="Chaumeil P.A."/>
            <person name="Hugenholtz P."/>
        </authorList>
    </citation>
    <scope>NUCLEOTIDE SEQUENCE [LARGE SCALE GENOMIC DNA]</scope>
    <source>
        <strain evidence="1">UBA10707</strain>
    </source>
</reference>
<evidence type="ECO:0000313" key="1">
    <source>
        <dbReference type="EMBL" id="HBP30922.1"/>
    </source>
</evidence>
<dbReference type="NCBIfam" id="NF038232">
    <property type="entry name" value="STM3845_fam"/>
    <property type="match status" value="1"/>
</dbReference>
<dbReference type="AlphaFoldDB" id="A0A356LJ31"/>
<evidence type="ECO:0000313" key="2">
    <source>
        <dbReference type="Proteomes" id="UP000264036"/>
    </source>
</evidence>
<gene>
    <name evidence="1" type="ORF">DD666_16080</name>
</gene>
<comment type="caution">
    <text evidence="1">The sequence shown here is derived from an EMBL/GenBank/DDBJ whole genome shotgun (WGS) entry which is preliminary data.</text>
</comment>
<dbReference type="Proteomes" id="UP000264036">
    <property type="component" value="Unassembled WGS sequence"/>
</dbReference>
<dbReference type="EMBL" id="DOEK01000033">
    <property type="protein sequence ID" value="HBP30922.1"/>
    <property type="molecule type" value="Genomic_DNA"/>
</dbReference>
<accession>A0A356LJ31</accession>
<proteinExistence type="predicted"/>
<dbReference type="InterPro" id="IPR049725">
    <property type="entry name" value="STM3845-like"/>
</dbReference>
<name>A0A356LJ31_9BURK</name>